<dbReference type="PANTHER" id="PTHR12358:SF108">
    <property type="entry name" value="DAGKC DOMAIN-CONTAINING PROTEIN"/>
    <property type="match status" value="1"/>
</dbReference>
<feature type="compositionally biased region" description="Acidic residues" evidence="1">
    <location>
        <begin position="416"/>
        <end position="430"/>
    </location>
</feature>
<gene>
    <name evidence="4" type="primary">20348995</name>
    <name evidence="3" type="ORF">GGTG_08537</name>
</gene>
<dbReference type="InterPro" id="IPR016064">
    <property type="entry name" value="NAD/diacylglycerol_kinase_sf"/>
</dbReference>
<evidence type="ECO:0000313" key="5">
    <source>
        <dbReference type="Proteomes" id="UP000006039"/>
    </source>
</evidence>
<evidence type="ECO:0000259" key="2">
    <source>
        <dbReference type="Pfam" id="PF00781"/>
    </source>
</evidence>
<feature type="region of interest" description="Disordered" evidence="1">
    <location>
        <begin position="395"/>
        <end position="431"/>
    </location>
</feature>
<dbReference type="SUPFAM" id="SSF111331">
    <property type="entry name" value="NAD kinase/diacylglycerol kinase-like"/>
    <property type="match status" value="1"/>
</dbReference>
<dbReference type="OrthoDB" id="3853857at2759"/>
<dbReference type="RefSeq" id="XP_009224643.1">
    <property type="nucleotide sequence ID" value="XM_009226379.1"/>
</dbReference>
<evidence type="ECO:0000313" key="3">
    <source>
        <dbReference type="EMBL" id="EJT74699.1"/>
    </source>
</evidence>
<proteinExistence type="predicted"/>
<dbReference type="EnsemblFungi" id="EJT74699">
    <property type="protein sequence ID" value="EJT74699"/>
    <property type="gene ID" value="GGTG_08537"/>
</dbReference>
<dbReference type="GeneID" id="20348995"/>
<reference evidence="4" key="5">
    <citation type="submission" date="2018-04" db="UniProtKB">
        <authorList>
            <consortium name="EnsemblFungi"/>
        </authorList>
    </citation>
    <scope>IDENTIFICATION</scope>
    <source>
        <strain evidence="4">R3-111a-1</strain>
    </source>
</reference>
<dbReference type="GO" id="GO:0046512">
    <property type="term" value="P:sphingosine biosynthetic process"/>
    <property type="evidence" value="ECO:0007669"/>
    <property type="project" value="TreeGrafter"/>
</dbReference>
<dbReference type="Pfam" id="PF00781">
    <property type="entry name" value="DAGK_cat"/>
    <property type="match status" value="1"/>
</dbReference>
<reference evidence="3" key="3">
    <citation type="submission" date="2010-09" db="EMBL/GenBank/DDBJ databases">
        <title>Annotation of Gaeumannomyces graminis var. tritici R3-111a-1.</title>
        <authorList>
            <consortium name="The Broad Institute Genome Sequencing Platform"/>
            <person name="Ma L.-J."/>
            <person name="Dead R."/>
            <person name="Young S.K."/>
            <person name="Zeng Q."/>
            <person name="Gargeya S."/>
            <person name="Fitzgerald M."/>
            <person name="Haas B."/>
            <person name="Abouelleil A."/>
            <person name="Alvarado L."/>
            <person name="Arachchi H.M."/>
            <person name="Berlin A."/>
            <person name="Brown A."/>
            <person name="Chapman S.B."/>
            <person name="Chen Z."/>
            <person name="Dunbar C."/>
            <person name="Freedman E."/>
            <person name="Gearin G."/>
            <person name="Gellesch M."/>
            <person name="Goldberg J."/>
            <person name="Griggs A."/>
            <person name="Gujja S."/>
            <person name="Heiman D."/>
            <person name="Howarth C."/>
            <person name="Larson L."/>
            <person name="Lui A."/>
            <person name="MacDonald P.J.P."/>
            <person name="Mehta T."/>
            <person name="Montmayeur A."/>
            <person name="Murphy C."/>
            <person name="Neiman D."/>
            <person name="Pearson M."/>
            <person name="Priest M."/>
            <person name="Roberts A."/>
            <person name="Saif S."/>
            <person name="Shea T."/>
            <person name="Shenoy N."/>
            <person name="Sisk P."/>
            <person name="Stolte C."/>
            <person name="Sykes S."/>
            <person name="Yandava C."/>
            <person name="Wortman J."/>
            <person name="Nusbaum C."/>
            <person name="Birren B."/>
        </authorList>
    </citation>
    <scope>NUCLEOTIDE SEQUENCE</scope>
    <source>
        <strain evidence="3">R3-111a-1</strain>
    </source>
</reference>
<dbReference type="AlphaFoldDB" id="J3P4V1"/>
<evidence type="ECO:0000313" key="4">
    <source>
        <dbReference type="EnsemblFungi" id="EJT74699"/>
    </source>
</evidence>
<dbReference type="Gene3D" id="2.60.200.40">
    <property type="match status" value="1"/>
</dbReference>
<dbReference type="GO" id="GO:0001727">
    <property type="term" value="F:lipid kinase activity"/>
    <property type="evidence" value="ECO:0007669"/>
    <property type="project" value="TreeGrafter"/>
</dbReference>
<dbReference type="InterPro" id="IPR050187">
    <property type="entry name" value="Lipid_Phosphate_FormReg"/>
</dbReference>
<dbReference type="HOGENOM" id="CLU_021934_0_0_1"/>
<feature type="domain" description="DAGKc" evidence="2">
    <location>
        <begin position="264"/>
        <end position="357"/>
    </location>
</feature>
<reference evidence="5" key="1">
    <citation type="submission" date="2010-07" db="EMBL/GenBank/DDBJ databases">
        <title>The genome sequence of Gaeumannomyces graminis var. tritici strain R3-111a-1.</title>
        <authorList>
            <consortium name="The Broad Institute Genome Sequencing Platform"/>
            <person name="Ma L.-J."/>
            <person name="Dead R."/>
            <person name="Young S."/>
            <person name="Zeng Q."/>
            <person name="Koehrsen M."/>
            <person name="Alvarado L."/>
            <person name="Berlin A."/>
            <person name="Chapman S.B."/>
            <person name="Chen Z."/>
            <person name="Freedman E."/>
            <person name="Gellesch M."/>
            <person name="Goldberg J."/>
            <person name="Griggs A."/>
            <person name="Gujja S."/>
            <person name="Heilman E.R."/>
            <person name="Heiman D."/>
            <person name="Hepburn T."/>
            <person name="Howarth C."/>
            <person name="Jen D."/>
            <person name="Larson L."/>
            <person name="Mehta T."/>
            <person name="Neiman D."/>
            <person name="Pearson M."/>
            <person name="Roberts A."/>
            <person name="Saif S."/>
            <person name="Shea T."/>
            <person name="Shenoy N."/>
            <person name="Sisk P."/>
            <person name="Stolte C."/>
            <person name="Sykes S."/>
            <person name="Walk T."/>
            <person name="White J."/>
            <person name="Yandava C."/>
            <person name="Haas B."/>
            <person name="Nusbaum C."/>
            <person name="Birren B."/>
        </authorList>
    </citation>
    <scope>NUCLEOTIDE SEQUENCE [LARGE SCALE GENOMIC DNA]</scope>
    <source>
        <strain evidence="5">R3-111a-1</strain>
    </source>
</reference>
<sequence>MELRVPRTTAYIQDHTVLGPDDTLEPVGDGSEFCWSLKRSSSDYNDGQGGTGCSGTFREDDVVLICRESEQEPPPEPESELDKGELPPLPSSALPTNKPPAAAGYAIYLVRENPDGDGGGDEPYHLSCVSAPGLPQPLLDRHLLTAVPAHLVGRGSKSAAAAAATAAPDLHVIVSTKSGTGLAQAVYDTVLGKLLGAVLGLRAGDGLTPPDSPGGGGGGGSARSESAAAAAAGAAAIRVEEVEESVRPSYNLFVTQSPHSIRQLARARWSAEALRRRRHEEVRGVATTAADKGQRRQQLIVLLSGDGGVVDLLNGAGEPDDDGDDETATAASSSSLPAIALLPLGTGNALFHSLHRPLYGNSSSGGGGGPSHLVRGLRTLFRGAPAPLPTFRASFSPGSTLVPPASPAAVAAREGEEQEREQGEEEEVGEPVDHLVGAIVASYGFHAQLVWESDTPEYRRHGARRFGMAAAELLKIGHAYDAEVRLGLPGAAAGGKEEEKQEVVVRPRGANNGDKFTYVLAAMASSLERTFTISPASRPLDGRLWLVSFGAVGAGKAMEIMQAAYNDGAHVDMVDDDDDDGDGDGGGGGKVVGYDEADAVTVVTHEEHARWRKVCVDGTIVELPRHGAMTVRKVARPRFRVLVDGGVLV</sequence>
<reference evidence="4" key="4">
    <citation type="journal article" date="2015" name="G3 (Bethesda)">
        <title>Genome sequences of three phytopathogenic species of the Magnaporthaceae family of fungi.</title>
        <authorList>
            <person name="Okagaki L.H."/>
            <person name="Nunes C.C."/>
            <person name="Sailsbery J."/>
            <person name="Clay B."/>
            <person name="Brown D."/>
            <person name="John T."/>
            <person name="Oh Y."/>
            <person name="Young N."/>
            <person name="Fitzgerald M."/>
            <person name="Haas B.J."/>
            <person name="Zeng Q."/>
            <person name="Young S."/>
            <person name="Adiconis X."/>
            <person name="Fan L."/>
            <person name="Levin J.Z."/>
            <person name="Mitchell T.K."/>
            <person name="Okubara P.A."/>
            <person name="Farman M.L."/>
            <person name="Kohn L.M."/>
            <person name="Birren B."/>
            <person name="Ma L.-J."/>
            <person name="Dean R.A."/>
        </authorList>
    </citation>
    <scope>NUCLEOTIDE SEQUENCE</scope>
    <source>
        <strain evidence="4">R3-111a-1</strain>
    </source>
</reference>
<dbReference type="InterPro" id="IPR001206">
    <property type="entry name" value="Diacylglycerol_kinase_cat_dom"/>
</dbReference>
<name>J3P4V1_GAET3</name>
<dbReference type="eggNOG" id="ENOG502S2DU">
    <property type="taxonomic scope" value="Eukaryota"/>
</dbReference>
<dbReference type="GO" id="GO:0005737">
    <property type="term" value="C:cytoplasm"/>
    <property type="evidence" value="ECO:0007669"/>
    <property type="project" value="TreeGrafter"/>
</dbReference>
<dbReference type="Proteomes" id="UP000006039">
    <property type="component" value="Unassembled WGS sequence"/>
</dbReference>
<organism evidence="3">
    <name type="scientific">Gaeumannomyces tritici (strain R3-111a-1)</name>
    <name type="common">Wheat and barley take-all root rot fungus</name>
    <name type="synonym">Gaeumannomyces graminis var. tritici</name>
    <dbReference type="NCBI Taxonomy" id="644352"/>
    <lineage>
        <taxon>Eukaryota</taxon>
        <taxon>Fungi</taxon>
        <taxon>Dikarya</taxon>
        <taxon>Ascomycota</taxon>
        <taxon>Pezizomycotina</taxon>
        <taxon>Sordariomycetes</taxon>
        <taxon>Sordariomycetidae</taxon>
        <taxon>Magnaporthales</taxon>
        <taxon>Magnaporthaceae</taxon>
        <taxon>Gaeumannomyces</taxon>
    </lineage>
</organism>
<accession>J3P4V1</accession>
<dbReference type="Gene3D" id="3.40.50.10330">
    <property type="entry name" value="Probable inorganic polyphosphate/atp-NAD kinase, domain 1"/>
    <property type="match status" value="1"/>
</dbReference>
<protein>
    <recommendedName>
        <fullName evidence="2">DAGKc domain-containing protein</fullName>
    </recommendedName>
</protein>
<dbReference type="GO" id="GO:0016020">
    <property type="term" value="C:membrane"/>
    <property type="evidence" value="ECO:0007669"/>
    <property type="project" value="TreeGrafter"/>
</dbReference>
<dbReference type="InterPro" id="IPR017438">
    <property type="entry name" value="ATP-NAD_kinase_N"/>
</dbReference>
<dbReference type="PANTHER" id="PTHR12358">
    <property type="entry name" value="SPHINGOSINE KINASE"/>
    <property type="match status" value="1"/>
</dbReference>
<dbReference type="EMBL" id="GL385398">
    <property type="protein sequence ID" value="EJT74699.1"/>
    <property type="molecule type" value="Genomic_DNA"/>
</dbReference>
<dbReference type="VEuPathDB" id="FungiDB:GGTG_08537"/>
<reference evidence="3" key="2">
    <citation type="submission" date="2010-07" db="EMBL/GenBank/DDBJ databases">
        <authorList>
            <consortium name="The Broad Institute Genome Sequencing Platform"/>
            <consortium name="Broad Institute Genome Sequencing Center for Infectious Disease"/>
            <person name="Ma L.-J."/>
            <person name="Dead R."/>
            <person name="Young S."/>
            <person name="Zeng Q."/>
            <person name="Koehrsen M."/>
            <person name="Alvarado L."/>
            <person name="Berlin A."/>
            <person name="Chapman S.B."/>
            <person name="Chen Z."/>
            <person name="Freedman E."/>
            <person name="Gellesch M."/>
            <person name="Goldberg J."/>
            <person name="Griggs A."/>
            <person name="Gujja S."/>
            <person name="Heilman E.R."/>
            <person name="Heiman D."/>
            <person name="Hepburn T."/>
            <person name="Howarth C."/>
            <person name="Jen D."/>
            <person name="Larson L."/>
            <person name="Mehta T."/>
            <person name="Neiman D."/>
            <person name="Pearson M."/>
            <person name="Roberts A."/>
            <person name="Saif S."/>
            <person name="Shea T."/>
            <person name="Shenoy N."/>
            <person name="Sisk P."/>
            <person name="Stolte C."/>
            <person name="Sykes S."/>
            <person name="Walk T."/>
            <person name="White J."/>
            <person name="Yandava C."/>
            <person name="Haas B."/>
            <person name="Nusbaum C."/>
            <person name="Birren B."/>
        </authorList>
    </citation>
    <scope>NUCLEOTIDE SEQUENCE</scope>
    <source>
        <strain evidence="3">R3-111a-1</strain>
    </source>
</reference>
<keyword evidence="5" id="KW-1185">Reference proteome</keyword>
<evidence type="ECO:0000256" key="1">
    <source>
        <dbReference type="SAM" id="MobiDB-lite"/>
    </source>
</evidence>
<feature type="region of interest" description="Disordered" evidence="1">
    <location>
        <begin position="69"/>
        <end position="98"/>
    </location>
</feature>